<evidence type="ECO:0000259" key="8">
    <source>
        <dbReference type="PROSITE" id="PS50888"/>
    </source>
</evidence>
<comment type="subcellular location">
    <subcellularLocation>
        <location evidence="1">Nucleus</location>
    </subcellularLocation>
</comment>
<dbReference type="AlphaFoldDB" id="A0A915D082"/>
<dbReference type="InterPro" id="IPR011598">
    <property type="entry name" value="bHLH_dom"/>
</dbReference>
<evidence type="ECO:0000313" key="10">
    <source>
        <dbReference type="WBParaSite" id="jg14454"/>
    </source>
</evidence>
<sequence length="273" mass="30429">MLPKCTAEDMKLNKGTILKASCDYIRQLQQDRELMIKQQQDQQKLEEVSKYQNQRIKLLEQQLEKKRPQCSTEHLANKPFEPNDYQNATLSPSQTPSSNLPSAGFMNQLQEMQITSPRNFHPQHQHSPTQQHHLLSNGGIMVGSLPADHRGLAQNYINRNFFPQSPIISSSASLSEYSTPNTTWSPINHHHQSMLLNNGSTTATQNTNYGDLTMEDLTSMQNNPLLQGDPMIGSLAGAQMSPEIQWDMAGFSPDAATGGNHGGAPASNQKHRN</sequence>
<keyword evidence="3" id="KW-0805">Transcription regulation</keyword>
<dbReference type="GO" id="GO:0000981">
    <property type="term" value="F:DNA-binding transcription factor activity, RNA polymerase II-specific"/>
    <property type="evidence" value="ECO:0007669"/>
    <property type="project" value="TreeGrafter"/>
</dbReference>
<dbReference type="GO" id="GO:0000978">
    <property type="term" value="F:RNA polymerase II cis-regulatory region sequence-specific DNA binding"/>
    <property type="evidence" value="ECO:0007669"/>
    <property type="project" value="TreeGrafter"/>
</dbReference>
<evidence type="ECO:0000256" key="4">
    <source>
        <dbReference type="ARBA" id="ARBA00023125"/>
    </source>
</evidence>
<feature type="region of interest" description="Disordered" evidence="7">
    <location>
        <begin position="65"/>
        <end position="101"/>
    </location>
</feature>
<dbReference type="Gene3D" id="4.10.280.10">
    <property type="entry name" value="Helix-loop-helix DNA-binding domain"/>
    <property type="match status" value="1"/>
</dbReference>
<proteinExistence type="inferred from homology"/>
<evidence type="ECO:0000256" key="1">
    <source>
        <dbReference type="ARBA" id="ARBA00004123"/>
    </source>
</evidence>
<evidence type="ECO:0000256" key="6">
    <source>
        <dbReference type="ARBA" id="ARBA00023242"/>
    </source>
</evidence>
<protein>
    <submittedName>
        <fullName evidence="10">BHLH domain-containing protein</fullName>
    </submittedName>
</protein>
<keyword evidence="6" id="KW-0539">Nucleus</keyword>
<dbReference type="PANTHER" id="PTHR45776:SF2">
    <property type="entry name" value="MIP04163P"/>
    <property type="match status" value="1"/>
</dbReference>
<organism evidence="9 10">
    <name type="scientific">Ditylenchus dipsaci</name>
    <dbReference type="NCBI Taxonomy" id="166011"/>
    <lineage>
        <taxon>Eukaryota</taxon>
        <taxon>Metazoa</taxon>
        <taxon>Ecdysozoa</taxon>
        <taxon>Nematoda</taxon>
        <taxon>Chromadorea</taxon>
        <taxon>Rhabditida</taxon>
        <taxon>Tylenchina</taxon>
        <taxon>Tylenchomorpha</taxon>
        <taxon>Sphaerularioidea</taxon>
        <taxon>Anguinidae</taxon>
        <taxon>Anguininae</taxon>
        <taxon>Ditylenchus</taxon>
    </lineage>
</organism>
<dbReference type="WBParaSite" id="jg14454">
    <property type="protein sequence ID" value="jg14454"/>
    <property type="gene ID" value="jg14454"/>
</dbReference>
<reference evidence="10" key="1">
    <citation type="submission" date="2022-11" db="UniProtKB">
        <authorList>
            <consortium name="WormBaseParasite"/>
        </authorList>
    </citation>
    <scope>IDENTIFICATION</scope>
</reference>
<evidence type="ECO:0000256" key="7">
    <source>
        <dbReference type="SAM" id="MobiDB-lite"/>
    </source>
</evidence>
<dbReference type="GO" id="GO:0046983">
    <property type="term" value="F:protein dimerization activity"/>
    <property type="evidence" value="ECO:0007669"/>
    <property type="project" value="InterPro"/>
</dbReference>
<evidence type="ECO:0000256" key="3">
    <source>
        <dbReference type="ARBA" id="ARBA00023015"/>
    </source>
</evidence>
<dbReference type="GO" id="GO:0005634">
    <property type="term" value="C:nucleus"/>
    <property type="evidence" value="ECO:0007669"/>
    <property type="project" value="UniProtKB-SubCell"/>
</dbReference>
<dbReference type="PANTHER" id="PTHR45776">
    <property type="entry name" value="MIP04163P"/>
    <property type="match status" value="1"/>
</dbReference>
<evidence type="ECO:0000313" key="9">
    <source>
        <dbReference type="Proteomes" id="UP000887574"/>
    </source>
</evidence>
<keyword evidence="9" id="KW-1185">Reference proteome</keyword>
<dbReference type="InterPro" id="IPR036638">
    <property type="entry name" value="HLH_DNA-bd_sf"/>
</dbReference>
<comment type="similarity">
    <text evidence="2">Belongs to the MiT/TFE family.</text>
</comment>
<evidence type="ECO:0000256" key="5">
    <source>
        <dbReference type="ARBA" id="ARBA00023163"/>
    </source>
</evidence>
<keyword evidence="5" id="KW-0804">Transcription</keyword>
<dbReference type="PROSITE" id="PS50888">
    <property type="entry name" value="BHLH"/>
    <property type="match status" value="1"/>
</dbReference>
<dbReference type="SUPFAM" id="SSF47459">
    <property type="entry name" value="HLH, helix-loop-helix DNA-binding domain"/>
    <property type="match status" value="1"/>
</dbReference>
<accession>A0A915D082</accession>
<feature type="domain" description="BHLH" evidence="8">
    <location>
        <begin position="1"/>
        <end position="28"/>
    </location>
</feature>
<evidence type="ECO:0000256" key="2">
    <source>
        <dbReference type="ARBA" id="ARBA00008289"/>
    </source>
</evidence>
<name>A0A915D082_9BILA</name>
<feature type="compositionally biased region" description="Polar residues" evidence="7">
    <location>
        <begin position="84"/>
        <end position="101"/>
    </location>
</feature>
<keyword evidence="4" id="KW-0238">DNA-binding</keyword>
<feature type="region of interest" description="Disordered" evidence="7">
    <location>
        <begin position="249"/>
        <end position="273"/>
    </location>
</feature>
<dbReference type="Proteomes" id="UP000887574">
    <property type="component" value="Unplaced"/>
</dbReference>